<evidence type="ECO:0000256" key="1">
    <source>
        <dbReference type="SAM" id="Coils"/>
    </source>
</evidence>
<sequence length="1102" mass="124238">MSDLILADEHEEPKFERINRVQTIDAGQYVRATVDLPDELIPLGEILAISDVAYVDNLPHTIKLRAHPRHYGHQDKRKVKHKGWELTTHAFLLKDFLGSFEQVSVEEAQAKRAQEQQEAMSRINEMQADIQDVQTNPARLAQIISEGLAERRKERGEDEPTTLPALTDGLPPLTLGTAIARGVTEASMIQLRGQADHQRDIVSIKAEWLKKATQKLSAAFSAMAPYYTEQVEIPMARAREMQEQVKRISDGLQSLDLYLGKDVYVHRVASGRSASEDQPLTIVQRKLVMTEELAVFLDVNDSTDHNSINRFLSLLGKEPALVDQVFLAPRCVLCMAATRRHVSYKDASPLESALENMENKKVFLLVRDGENIFYVSSPVESHLEAARLFPTKDETDKIFRGVDGSAITFESLRYTSSLTQHERHALHYKRLLILLCGLDHREKLFGNFYAGGESLNFVSMDFQEKHMRFISDDDEATLLAGADRPAPVMDWLRSRNRYLTSGARVFGVWKDIVSNEGACPGGVQFSAQYEGESGVLIAFKGDKGTAVELDVTINKKARKVKAYPRGYRRSNEGFDNSLPVPYLVLDAIEPEQLHFYIHDRFSRIENVAYLRLFKRALAWLNAEREAEKPARERMLQAIVSNGICAAESAPETLNHAIRLWRSANRGKALPSLGDEGSSDWNEVLDVVYLLEHGKATQLERINAYLDAEGYALVRLCVTGRARLVAYVEPKAEERDDRLTPHVWLHRIVLRLGKRTVTEMSRSWERLPAFDAAEHEIVSSCNEAPWLSTYSGFSSHKQKQDLFLACEKGFFFLRDLASNEQRVREFAEEYLIKRRQAKGSHGSVPHIGLALPIGLVHHKQGSRENIRAICVSDYLASDAIYSLLEDGAFKEDFKRKELSRYAHPNHQVSRLVHVADRRMIGSSLNLSLWTKKFALEAAADPLRPNVSPYSWGTSHGTLSLDAKVAKGKEESSETESYWFAGGLTPGVRGQGLDALIGIEGKLEGLQHGQLWLYTPSGETSAETEFFAEIERQDLTSYCMSDWDTQLLACWLTPEEREQVLQRYSSAYPGVLDTCDDKPRIQAAKRTFSLPVGTIVREAVRSTE</sequence>
<gene>
    <name evidence="2" type="ORF">CAZ10_09505</name>
</gene>
<reference evidence="2 3" key="1">
    <citation type="submission" date="2017-05" db="EMBL/GenBank/DDBJ databases">
        <authorList>
            <person name="Song R."/>
            <person name="Chenine A.L."/>
            <person name="Ruprecht R.M."/>
        </authorList>
    </citation>
    <scope>NUCLEOTIDE SEQUENCE [LARGE SCALE GENOMIC DNA]</scope>
    <source>
        <strain evidence="2 3">S567_C10_BS</strain>
    </source>
</reference>
<dbReference type="EMBL" id="NFFZ01000004">
    <property type="protein sequence ID" value="OTI63066.1"/>
    <property type="molecule type" value="Genomic_DNA"/>
</dbReference>
<dbReference type="Proteomes" id="UP000194857">
    <property type="component" value="Unassembled WGS sequence"/>
</dbReference>
<keyword evidence="1" id="KW-0175">Coiled coil</keyword>
<name>A0A241XSD6_PSEAI</name>
<comment type="caution">
    <text evidence="2">The sequence shown here is derived from an EMBL/GenBank/DDBJ whole genome shotgun (WGS) entry which is preliminary data.</text>
</comment>
<evidence type="ECO:0000313" key="2">
    <source>
        <dbReference type="EMBL" id="OTI63066.1"/>
    </source>
</evidence>
<proteinExistence type="predicted"/>
<accession>A0A241XSD6</accession>
<dbReference type="RefSeq" id="WP_065085723.1">
    <property type="nucleotide sequence ID" value="NZ_NFFZ01000004.1"/>
</dbReference>
<feature type="coiled-coil region" evidence="1">
    <location>
        <begin position="105"/>
        <end position="136"/>
    </location>
</feature>
<protein>
    <submittedName>
        <fullName evidence="2">Uncharacterized protein</fullName>
    </submittedName>
</protein>
<dbReference type="AlphaFoldDB" id="A0A241XSD6"/>
<evidence type="ECO:0000313" key="3">
    <source>
        <dbReference type="Proteomes" id="UP000194857"/>
    </source>
</evidence>
<organism evidence="2 3">
    <name type="scientific">Pseudomonas aeruginosa</name>
    <dbReference type="NCBI Taxonomy" id="287"/>
    <lineage>
        <taxon>Bacteria</taxon>
        <taxon>Pseudomonadati</taxon>
        <taxon>Pseudomonadota</taxon>
        <taxon>Gammaproteobacteria</taxon>
        <taxon>Pseudomonadales</taxon>
        <taxon>Pseudomonadaceae</taxon>
        <taxon>Pseudomonas</taxon>
    </lineage>
</organism>